<gene>
    <name evidence="1" type="ORF">NJ959_28870</name>
</gene>
<proteinExistence type="predicted"/>
<dbReference type="RefSeq" id="WP_254015161.1">
    <property type="nucleotide sequence ID" value="NZ_JAMZMM010000604.1"/>
</dbReference>
<protein>
    <submittedName>
        <fullName evidence="1">Uncharacterized protein</fullName>
    </submittedName>
</protein>
<dbReference type="SUPFAM" id="SSF46458">
    <property type="entry name" value="Globin-like"/>
    <property type="match status" value="1"/>
</dbReference>
<dbReference type="Proteomes" id="UP001204953">
    <property type="component" value="Unassembled WGS sequence"/>
</dbReference>
<organism evidence="1 2">
    <name type="scientific">Limnofasciculus baicalensis BBK-W-15</name>
    <dbReference type="NCBI Taxonomy" id="2699891"/>
    <lineage>
        <taxon>Bacteria</taxon>
        <taxon>Bacillati</taxon>
        <taxon>Cyanobacteriota</taxon>
        <taxon>Cyanophyceae</taxon>
        <taxon>Coleofasciculales</taxon>
        <taxon>Coleofasciculaceae</taxon>
        <taxon>Limnofasciculus</taxon>
        <taxon>Limnofasciculus baicalensis</taxon>
    </lineage>
</organism>
<dbReference type="AlphaFoldDB" id="A0AAE3KQF0"/>
<comment type="caution">
    <text evidence="1">The sequence shown here is derived from an EMBL/GenBank/DDBJ whole genome shotgun (WGS) entry which is preliminary data.</text>
</comment>
<dbReference type="EMBL" id="JAMZMM010000604">
    <property type="protein sequence ID" value="MCP2732450.1"/>
    <property type="molecule type" value="Genomic_DNA"/>
</dbReference>
<evidence type="ECO:0000313" key="2">
    <source>
        <dbReference type="Proteomes" id="UP001204953"/>
    </source>
</evidence>
<name>A0AAE3KQF0_9CYAN</name>
<evidence type="ECO:0000313" key="1">
    <source>
        <dbReference type="EMBL" id="MCP2732450.1"/>
    </source>
</evidence>
<sequence length="358" mass="40299">MLFATDIINKAPVERLVTLWSKRYTPDLSSLSLENSKIMSSELIETASLQGREKTIAKLNRLVEINCKCAGIQTSALFSYIPNIVNLWESQCIAQLVGQIYDTVLEVYKQQSPPPTFLAEISKAATVDFSVYVQGLRTMPGLELSTLKQLVKAIEGIYQQLRQQYVSSKDSRAIGFMSTQFHLSSRLLINRLTVSEKILIGPYFKFVEEQVCIPWQRVCLAAAKHEINSPTLGIVQQLLPASMDIAKSVHRQAVRLNPNHRSLRGELDAPVVRASSIRDVEMFQGYLWLCVLEGNTSSVEQELLPLCKMVFPSINVTWALVEQLLPLLVAEIKLRVKPEQMKLVQPYTEGMEKLFTAA</sequence>
<accession>A0AAE3KQF0</accession>
<dbReference type="InterPro" id="IPR009050">
    <property type="entry name" value="Globin-like_sf"/>
</dbReference>
<keyword evidence="2" id="KW-1185">Reference proteome</keyword>
<reference evidence="1" key="1">
    <citation type="submission" date="2022-06" db="EMBL/GenBank/DDBJ databases">
        <title>New cyanobacteria of genus Symplocastrum in benthos of Lake Baikal.</title>
        <authorList>
            <person name="Sorokovikova E."/>
            <person name="Tikhonova I."/>
            <person name="Krasnopeev A."/>
            <person name="Evseev P."/>
            <person name="Gladkikh A."/>
            <person name="Belykh O."/>
        </authorList>
    </citation>
    <scope>NUCLEOTIDE SEQUENCE</scope>
    <source>
        <strain evidence="1">BBK-W-15</strain>
    </source>
</reference>